<keyword evidence="1" id="KW-0479">Metal-binding</keyword>
<evidence type="ECO:0000313" key="7">
    <source>
        <dbReference type="Proteomes" id="UP001549104"/>
    </source>
</evidence>
<keyword evidence="1" id="KW-0004">4Fe-4S</keyword>
<keyword evidence="5" id="KW-0732">Signal</keyword>
<evidence type="ECO:0000256" key="5">
    <source>
        <dbReference type="SAM" id="SignalP"/>
    </source>
</evidence>
<gene>
    <name evidence="6" type="ORF">ABIC55_002556</name>
</gene>
<proteinExistence type="predicted"/>
<dbReference type="Proteomes" id="UP001549104">
    <property type="component" value="Unassembled WGS sequence"/>
</dbReference>
<accession>A0ABV2KBK8</accession>
<keyword evidence="1" id="KW-0411">Iron-sulfur</keyword>
<name>A0ABV2KBK8_SPOPS</name>
<feature type="compositionally biased region" description="Basic and acidic residues" evidence="4">
    <location>
        <begin position="239"/>
        <end position="264"/>
    </location>
</feature>
<feature type="region of interest" description="Disordered" evidence="4">
    <location>
        <begin position="239"/>
        <end position="276"/>
    </location>
</feature>
<organism evidence="6 7">
    <name type="scientific">Sporosarcina psychrophila</name>
    <name type="common">Bacillus psychrophilus</name>
    <dbReference type="NCBI Taxonomy" id="1476"/>
    <lineage>
        <taxon>Bacteria</taxon>
        <taxon>Bacillati</taxon>
        <taxon>Bacillota</taxon>
        <taxon>Bacilli</taxon>
        <taxon>Bacillales</taxon>
        <taxon>Caryophanaceae</taxon>
        <taxon>Sporosarcina</taxon>
    </lineage>
</organism>
<dbReference type="InterPro" id="IPR016101">
    <property type="entry name" value="CO_DH_a-bundle"/>
</dbReference>
<reference evidence="6 7" key="1">
    <citation type="submission" date="2024-06" db="EMBL/GenBank/DDBJ databases">
        <title>Sorghum-associated microbial communities from plants grown in Nebraska, USA.</title>
        <authorList>
            <person name="Schachtman D."/>
        </authorList>
    </citation>
    <scope>NUCLEOTIDE SEQUENCE [LARGE SCALE GENOMIC DNA]</scope>
    <source>
        <strain evidence="6 7">1288</strain>
    </source>
</reference>
<protein>
    <submittedName>
        <fullName evidence="6">Nucleic acid-binding Zn-ribbon protein</fullName>
    </submittedName>
</protein>
<sequence length="276" mass="30911">MKNNAMKYVLATVLTLGVIGSVTAYAKEDSETTKSSPSFEHKHGEQGDAKKFISEKAEELGIKTDGKDTKVIFEEVQKAMTLKHAKELGIDTEGKEIKALQKEIWNAKLQLAATELGIDATGKDDEMLAKEIREAQITKEAKELGISTVGKEFKALAKEVGQAKVLKKAKELGIETDDKDHHNLMKEVRDKEIFNAAEKLGIDTANKSARELMNEIRTNYADKVEDLDLFPSKVEKDFFFDRPRSGKGEHFEGRREHDKDDNEGKSQVPEKSNTQE</sequence>
<dbReference type="RefSeq" id="WP_354313329.1">
    <property type="nucleotide sequence ID" value="NZ_JBEPME010000003.1"/>
</dbReference>
<dbReference type="EMBL" id="JBEPME010000003">
    <property type="protein sequence ID" value="MET3657469.1"/>
    <property type="molecule type" value="Genomic_DNA"/>
</dbReference>
<dbReference type="Gene3D" id="1.20.1270.30">
    <property type="match status" value="1"/>
</dbReference>
<feature type="chain" id="PRO_5045846871" evidence="5">
    <location>
        <begin position="27"/>
        <end position="276"/>
    </location>
</feature>
<keyword evidence="7" id="KW-1185">Reference proteome</keyword>
<keyword evidence="3" id="KW-0560">Oxidoreductase</keyword>
<evidence type="ECO:0000256" key="2">
    <source>
        <dbReference type="ARBA" id="ARBA00022596"/>
    </source>
</evidence>
<feature type="region of interest" description="Disordered" evidence="4">
    <location>
        <begin position="29"/>
        <end position="49"/>
    </location>
</feature>
<feature type="compositionally biased region" description="Basic and acidic residues" evidence="4">
    <location>
        <begin position="39"/>
        <end position="49"/>
    </location>
</feature>
<evidence type="ECO:0000256" key="3">
    <source>
        <dbReference type="ARBA" id="ARBA00023002"/>
    </source>
</evidence>
<keyword evidence="1" id="KW-0408">Iron</keyword>
<evidence type="ECO:0000313" key="6">
    <source>
        <dbReference type="EMBL" id="MET3657469.1"/>
    </source>
</evidence>
<feature type="signal peptide" evidence="5">
    <location>
        <begin position="1"/>
        <end position="26"/>
    </location>
</feature>
<evidence type="ECO:0000256" key="4">
    <source>
        <dbReference type="SAM" id="MobiDB-lite"/>
    </source>
</evidence>
<evidence type="ECO:0000256" key="1">
    <source>
        <dbReference type="ARBA" id="ARBA00022485"/>
    </source>
</evidence>
<keyword evidence="2" id="KW-0533">Nickel</keyword>
<comment type="caution">
    <text evidence="6">The sequence shown here is derived from an EMBL/GenBank/DDBJ whole genome shotgun (WGS) entry which is preliminary data.</text>
</comment>